<name>A0ABX3PGQ7_9HYPH</name>
<evidence type="ECO:0000313" key="1">
    <source>
        <dbReference type="EMBL" id="OQP87250.1"/>
    </source>
</evidence>
<proteinExistence type="predicted"/>
<evidence type="ECO:0008006" key="3">
    <source>
        <dbReference type="Google" id="ProtNLM"/>
    </source>
</evidence>
<sequence length="295" mass="34329">MIIHIGFHKTGSTALQEFLFAEREALATRGIIIPPGLSSWLGHPELSWICQPERLPWQDRDYDPDAVLAHYRPYLELSRSPETTVILTSEEFCRLEFRYRTLSNVRDHLGAYQPIIVAFFRNPMKFLLSRYRHEVQNGYEPRALKDFILDVGNLLSAKFDFRCQAWDDAFDERGLYRNYDLLDPEVSIVDHFFQLIDVHDIHQERQESDESKLDSRLLDMFRGLVLSELPREQKSDLMGKMFVLSDMLEGDNMGALARSNIMHAEFDSLFESLANRDIATERRYGDLLAGLKSHP</sequence>
<gene>
    <name evidence="1" type="ORF">BTR14_07500</name>
</gene>
<protein>
    <recommendedName>
        <fullName evidence="3">Sulfotransferase</fullName>
    </recommendedName>
</protein>
<organism evidence="1 2">
    <name type="scientific">Xaviernesmea rhizosphaerae</name>
    <dbReference type="NCBI Taxonomy" id="1672749"/>
    <lineage>
        <taxon>Bacteria</taxon>
        <taxon>Pseudomonadati</taxon>
        <taxon>Pseudomonadota</taxon>
        <taxon>Alphaproteobacteria</taxon>
        <taxon>Hyphomicrobiales</taxon>
        <taxon>Rhizobiaceae</taxon>
        <taxon>Rhizobium/Agrobacterium group</taxon>
        <taxon>Xaviernesmea</taxon>
    </lineage>
</organism>
<dbReference type="Gene3D" id="3.40.50.300">
    <property type="entry name" value="P-loop containing nucleotide triphosphate hydrolases"/>
    <property type="match status" value="1"/>
</dbReference>
<dbReference type="InterPro" id="IPR027417">
    <property type="entry name" value="P-loop_NTPase"/>
</dbReference>
<dbReference type="EMBL" id="MSPX01000004">
    <property type="protein sequence ID" value="OQP87250.1"/>
    <property type="molecule type" value="Genomic_DNA"/>
</dbReference>
<dbReference type="SUPFAM" id="SSF52540">
    <property type="entry name" value="P-loop containing nucleoside triphosphate hydrolases"/>
    <property type="match status" value="1"/>
</dbReference>
<reference evidence="1 2" key="1">
    <citation type="journal article" date="2017" name="Antonie Van Leeuwenhoek">
        <title>Rhizobium rhizosphaerae sp. nov., a novel species isolated from rice rhizosphere.</title>
        <authorList>
            <person name="Zhao J.J."/>
            <person name="Zhang J."/>
            <person name="Zhang R.J."/>
            <person name="Zhang C.W."/>
            <person name="Yin H.Q."/>
            <person name="Zhang X.X."/>
        </authorList>
    </citation>
    <scope>NUCLEOTIDE SEQUENCE [LARGE SCALE GENOMIC DNA]</scope>
    <source>
        <strain evidence="1 2">RD15</strain>
    </source>
</reference>
<evidence type="ECO:0000313" key="2">
    <source>
        <dbReference type="Proteomes" id="UP000192652"/>
    </source>
</evidence>
<keyword evidence="2" id="KW-1185">Reference proteome</keyword>
<comment type="caution">
    <text evidence="1">The sequence shown here is derived from an EMBL/GenBank/DDBJ whole genome shotgun (WGS) entry which is preliminary data.</text>
</comment>
<dbReference type="Proteomes" id="UP000192652">
    <property type="component" value="Unassembled WGS sequence"/>
</dbReference>
<accession>A0ABX3PGQ7</accession>